<dbReference type="Gene3D" id="3.30.420.40">
    <property type="match status" value="1"/>
</dbReference>
<dbReference type="OrthoDB" id="419537at2759"/>
<dbReference type="GO" id="GO:0005829">
    <property type="term" value="C:cytosol"/>
    <property type="evidence" value="ECO:0007669"/>
    <property type="project" value="TreeGrafter"/>
</dbReference>
<dbReference type="InterPro" id="IPR043129">
    <property type="entry name" value="ATPase_NBD"/>
</dbReference>
<dbReference type="PROSITE" id="PS51748">
    <property type="entry name" value="HEXOKINASE_2"/>
    <property type="match status" value="1"/>
</dbReference>
<protein>
    <recommendedName>
        <fullName evidence="8">Phosphotransferase</fullName>
        <ecNumber evidence="8">2.7.1.-</ecNumber>
    </recommendedName>
</protein>
<evidence type="ECO:0000256" key="1">
    <source>
        <dbReference type="ARBA" id="ARBA00004888"/>
    </source>
</evidence>
<evidence type="ECO:0000259" key="11">
    <source>
        <dbReference type="Pfam" id="PF03727"/>
    </source>
</evidence>
<dbReference type="GO" id="GO:0006096">
    <property type="term" value="P:glycolytic process"/>
    <property type="evidence" value="ECO:0007669"/>
    <property type="project" value="UniProtKB-UniPathway"/>
</dbReference>
<dbReference type="Pfam" id="PF00349">
    <property type="entry name" value="Hexokinase_1"/>
    <property type="match status" value="1"/>
</dbReference>
<evidence type="ECO:0000259" key="10">
    <source>
        <dbReference type="Pfam" id="PF00349"/>
    </source>
</evidence>
<dbReference type="InterPro" id="IPR022673">
    <property type="entry name" value="Hexokinase_C"/>
</dbReference>
<feature type="domain" description="Hexokinase C-terminal" evidence="11">
    <location>
        <begin position="479"/>
        <end position="538"/>
    </location>
</feature>
<reference evidence="12 13" key="1">
    <citation type="submission" date="2016-06" db="EMBL/GenBank/DDBJ databases">
        <title>Living apart together: crosstalk between the core and supernumerary genomes in a fungal plant pathogen.</title>
        <authorList>
            <person name="Vanheule A."/>
            <person name="Audenaert K."/>
            <person name="Warris S."/>
            <person name="Van De Geest H."/>
            <person name="Schijlen E."/>
            <person name="Hofte M."/>
            <person name="De Saeger S."/>
            <person name="Haesaert G."/>
            <person name="Waalwijk C."/>
            <person name="Van Der Lee T."/>
        </authorList>
    </citation>
    <scope>NUCLEOTIDE SEQUENCE [LARGE SCALE GENOMIC DNA]</scope>
    <source>
        <strain evidence="12 13">2516</strain>
    </source>
</reference>
<evidence type="ECO:0000256" key="7">
    <source>
        <dbReference type="ARBA" id="ARBA00023152"/>
    </source>
</evidence>
<dbReference type="Proteomes" id="UP000091967">
    <property type="component" value="Unassembled WGS sequence"/>
</dbReference>
<evidence type="ECO:0000256" key="3">
    <source>
        <dbReference type="ARBA" id="ARBA00022679"/>
    </source>
</evidence>
<dbReference type="FunFam" id="3.30.420.40:FF:000034">
    <property type="entry name" value="Phosphotransferase"/>
    <property type="match status" value="1"/>
</dbReference>
<proteinExistence type="inferred from homology"/>
<dbReference type="GO" id="GO:0004340">
    <property type="term" value="F:glucokinase activity"/>
    <property type="evidence" value="ECO:0007669"/>
    <property type="project" value="TreeGrafter"/>
</dbReference>
<evidence type="ECO:0000256" key="9">
    <source>
        <dbReference type="SAM" id="MobiDB-lite"/>
    </source>
</evidence>
<feature type="domain" description="Hexokinase C-terminal" evidence="11">
    <location>
        <begin position="222"/>
        <end position="405"/>
    </location>
</feature>
<evidence type="ECO:0000313" key="13">
    <source>
        <dbReference type="Proteomes" id="UP000091967"/>
    </source>
</evidence>
<comment type="pathway">
    <text evidence="1">Carbohydrate degradation; glycolysis; D-glyceraldehyde 3-phosphate and glycerone phosphate from D-glucose: step 1/4.</text>
</comment>
<dbReference type="Pfam" id="PF03727">
    <property type="entry name" value="Hexokinase_2"/>
    <property type="match status" value="2"/>
</dbReference>
<keyword evidence="13" id="KW-1185">Reference proteome</keyword>
<evidence type="ECO:0000313" key="12">
    <source>
        <dbReference type="EMBL" id="OBS18987.1"/>
    </source>
</evidence>
<dbReference type="GO" id="GO:0005536">
    <property type="term" value="F:D-glucose binding"/>
    <property type="evidence" value="ECO:0007669"/>
    <property type="project" value="InterPro"/>
</dbReference>
<evidence type="ECO:0000256" key="8">
    <source>
        <dbReference type="RuleBase" id="RU362007"/>
    </source>
</evidence>
<dbReference type="EC" id="2.7.1.-" evidence="8"/>
<dbReference type="SUPFAM" id="SSF53067">
    <property type="entry name" value="Actin-like ATPase domain"/>
    <property type="match status" value="2"/>
</dbReference>
<keyword evidence="5 8" id="KW-0418">Kinase</keyword>
<dbReference type="EMBL" id="LYXU01000004">
    <property type="protein sequence ID" value="OBS18987.1"/>
    <property type="molecule type" value="Genomic_DNA"/>
</dbReference>
<dbReference type="GO" id="GO:0005739">
    <property type="term" value="C:mitochondrion"/>
    <property type="evidence" value="ECO:0007669"/>
    <property type="project" value="TreeGrafter"/>
</dbReference>
<dbReference type="GO" id="GO:0001678">
    <property type="term" value="P:intracellular glucose homeostasis"/>
    <property type="evidence" value="ECO:0007669"/>
    <property type="project" value="InterPro"/>
</dbReference>
<name>A0A1B8AES2_FUSPO</name>
<feature type="region of interest" description="Disordered" evidence="9">
    <location>
        <begin position="410"/>
        <end position="432"/>
    </location>
</feature>
<evidence type="ECO:0000256" key="4">
    <source>
        <dbReference type="ARBA" id="ARBA00022741"/>
    </source>
</evidence>
<keyword evidence="6 8" id="KW-0067">ATP-binding</keyword>
<comment type="caution">
    <text evidence="12">The sequence shown here is derived from an EMBL/GenBank/DDBJ whole genome shotgun (WGS) entry which is preliminary data.</text>
</comment>
<feature type="domain" description="Hexokinase N-terminal" evidence="10">
    <location>
        <begin position="14"/>
        <end position="211"/>
    </location>
</feature>
<accession>A0A1B8AES2</accession>
<organism evidence="12 13">
    <name type="scientific">Fusarium poae</name>
    <dbReference type="NCBI Taxonomy" id="36050"/>
    <lineage>
        <taxon>Eukaryota</taxon>
        <taxon>Fungi</taxon>
        <taxon>Dikarya</taxon>
        <taxon>Ascomycota</taxon>
        <taxon>Pezizomycotina</taxon>
        <taxon>Sordariomycetes</taxon>
        <taxon>Hypocreomycetidae</taxon>
        <taxon>Hypocreales</taxon>
        <taxon>Nectriaceae</taxon>
        <taxon>Fusarium</taxon>
    </lineage>
</organism>
<evidence type="ECO:0000256" key="5">
    <source>
        <dbReference type="ARBA" id="ARBA00022777"/>
    </source>
</evidence>
<dbReference type="PANTHER" id="PTHR19443:SF30">
    <property type="entry name" value="GLUCOKINASE-1-RELATED"/>
    <property type="match status" value="1"/>
</dbReference>
<dbReference type="GO" id="GO:0006006">
    <property type="term" value="P:glucose metabolic process"/>
    <property type="evidence" value="ECO:0007669"/>
    <property type="project" value="TreeGrafter"/>
</dbReference>
<evidence type="ECO:0000256" key="6">
    <source>
        <dbReference type="ARBA" id="ARBA00022840"/>
    </source>
</evidence>
<dbReference type="PRINTS" id="PR00475">
    <property type="entry name" value="HEXOKINASE"/>
</dbReference>
<dbReference type="GO" id="GO:0005524">
    <property type="term" value="F:ATP binding"/>
    <property type="evidence" value="ECO:0007669"/>
    <property type="project" value="UniProtKB-UniRule"/>
</dbReference>
<dbReference type="InterPro" id="IPR022672">
    <property type="entry name" value="Hexokinase_N"/>
</dbReference>
<sequence>MLENGTSNGHLASVESIIEEFNIGKEKVQETTNYFVQQMKHGLKAKHSYQIPSFVTEIPTGREKGLVLAVDLGGTNCRVCAVKLHGDSKFDVFQRKHVVPPELRVNDSYKPLFQFIAFKIKDFLEEYKLQNERESSTQGTFNLGFTFSFTCEQTSISQGTLVHWDKGWDIPSAIDQDPCSLLQDAIDEIGISVRVCVLANDAVGTLLTKAYTAEKSSSALAAIILGTGTNAAYVEDIANIQRLETSEKSTTKDQDSVMVINTEWGSWDDDLKVLPQTRFDKLIDEGSSDPSCGLLEKMVSGMYLGELLRLIILELILNGSLSMTFKDDSPVHRYTGIETSFLTKITEFEPEDTEGLLNFMTMTLAMKEVTTEEMRKIQSLAEAIIKRSARLVGAGLAAIVIQSGRLHSRCTTPKTTPTAQTQEITQKPAKKQRGGKISSLIKLIRSLCGCMRPEEDTGIPVAKSPYSSEEVIESTILVDEDINIAVDGSLFEFHAEFEELMRGALRDVAEIGCENERRIKIELTKDGSGTGAALIAAVAGNVGYHHT</sequence>
<dbReference type="STRING" id="36050.A0A1B8AES2"/>
<dbReference type="PANTHER" id="PTHR19443">
    <property type="entry name" value="HEXOKINASE"/>
    <property type="match status" value="1"/>
</dbReference>
<gene>
    <name evidence="12" type="ORF">FPOA_10712</name>
</gene>
<dbReference type="OMA" id="HWDKGWD"/>
<keyword evidence="3 8" id="KW-0808">Transferase</keyword>
<feature type="compositionally biased region" description="Low complexity" evidence="9">
    <location>
        <begin position="411"/>
        <end position="422"/>
    </location>
</feature>
<dbReference type="InterPro" id="IPR001312">
    <property type="entry name" value="Hexokinase"/>
</dbReference>
<evidence type="ECO:0000256" key="2">
    <source>
        <dbReference type="ARBA" id="ARBA00009225"/>
    </source>
</evidence>
<comment type="similarity">
    <text evidence="2 8">Belongs to the hexokinase family.</text>
</comment>
<dbReference type="AlphaFoldDB" id="A0A1B8AES2"/>
<dbReference type="GO" id="GO:0008865">
    <property type="term" value="F:fructokinase activity"/>
    <property type="evidence" value="ECO:0007669"/>
    <property type="project" value="TreeGrafter"/>
</dbReference>
<dbReference type="Gene3D" id="3.40.367.20">
    <property type="match status" value="2"/>
</dbReference>
<keyword evidence="4 8" id="KW-0547">Nucleotide-binding</keyword>
<keyword evidence="7 8" id="KW-0324">Glycolysis</keyword>
<dbReference type="UniPathway" id="UPA00109">
    <property type="reaction ID" value="UER00180"/>
</dbReference>